<comment type="caution">
    <text evidence="2">The sequence shown here is derived from an EMBL/GenBank/DDBJ whole genome shotgun (WGS) entry which is preliminary data.</text>
</comment>
<dbReference type="RefSeq" id="WP_319843693.1">
    <property type="nucleotide sequence ID" value="NZ_JAXAFJ010000002.1"/>
</dbReference>
<organism evidence="2 3">
    <name type="scientific">Terrihabitans rhizophilus</name>
    <dbReference type="NCBI Taxonomy" id="3092662"/>
    <lineage>
        <taxon>Bacteria</taxon>
        <taxon>Pseudomonadati</taxon>
        <taxon>Pseudomonadota</taxon>
        <taxon>Alphaproteobacteria</taxon>
        <taxon>Hyphomicrobiales</taxon>
        <taxon>Terrihabitans</taxon>
    </lineage>
</organism>
<name>A0ABU4RN98_9HYPH</name>
<dbReference type="CDD" id="cd13225">
    <property type="entry name" value="PH-like_bacteria"/>
    <property type="match status" value="1"/>
</dbReference>
<reference evidence="2 3" key="1">
    <citation type="submission" date="2023-11" db="EMBL/GenBank/DDBJ databases">
        <authorList>
            <person name="Bao R."/>
        </authorList>
    </citation>
    <scope>NUCLEOTIDE SEQUENCE [LARGE SCALE GENOMIC DNA]</scope>
    <source>
        <strain evidence="2 3">PJ23</strain>
    </source>
</reference>
<sequence length="123" mass="13485">MGILDGLMGHGSDVSAAEVQDELKDVLLPGEPVQVAFRVVRDLYVFTDRRMILVDKQGMTGRKVEYFVVPYRAITAYSIENAGRFDLESELKIWVSGMGAPIQKTLRKGADVRGIQAAIAGSL</sequence>
<evidence type="ECO:0000313" key="2">
    <source>
        <dbReference type="EMBL" id="MDX6805584.1"/>
    </source>
</evidence>
<dbReference type="InterPro" id="IPR012544">
    <property type="entry name" value="PHb"/>
</dbReference>
<dbReference type="Gene3D" id="2.30.29.50">
    <property type="entry name" value="Bacterial Pleckstrin homology domain"/>
    <property type="match status" value="1"/>
</dbReference>
<gene>
    <name evidence="2" type="ORF">SCD90_05875</name>
</gene>
<dbReference type="SUPFAM" id="SSF50729">
    <property type="entry name" value="PH domain-like"/>
    <property type="match status" value="1"/>
</dbReference>
<dbReference type="EMBL" id="JAXAFJ010000002">
    <property type="protein sequence ID" value="MDX6805584.1"/>
    <property type="molecule type" value="Genomic_DNA"/>
</dbReference>
<feature type="domain" description="Bacterial Pleckstrin homology" evidence="1">
    <location>
        <begin position="3"/>
        <end position="120"/>
    </location>
</feature>
<dbReference type="PANTHER" id="PTHR35796:SF3">
    <property type="entry name" value="BHLH DOMAIN-CONTAINING PROTEIN"/>
    <property type="match status" value="1"/>
</dbReference>
<dbReference type="InterPro" id="IPR037063">
    <property type="entry name" value="PHb_sf"/>
</dbReference>
<dbReference type="Proteomes" id="UP001274321">
    <property type="component" value="Unassembled WGS sequence"/>
</dbReference>
<protein>
    <submittedName>
        <fullName evidence="2">PH domain-containing protein</fullName>
    </submittedName>
</protein>
<keyword evidence="3" id="KW-1185">Reference proteome</keyword>
<evidence type="ECO:0000259" key="1">
    <source>
        <dbReference type="Pfam" id="PF08000"/>
    </source>
</evidence>
<proteinExistence type="predicted"/>
<dbReference type="PANTHER" id="PTHR35796">
    <property type="entry name" value="HYPOTHETICAL CYTOSOLIC PROTEIN"/>
    <property type="match status" value="1"/>
</dbReference>
<evidence type="ECO:0000313" key="3">
    <source>
        <dbReference type="Proteomes" id="UP001274321"/>
    </source>
</evidence>
<accession>A0ABU4RN98</accession>
<dbReference type="Pfam" id="PF08000">
    <property type="entry name" value="bPH_1"/>
    <property type="match status" value="1"/>
</dbReference>